<keyword evidence="5" id="KW-1185">Reference proteome</keyword>
<protein>
    <submittedName>
        <fullName evidence="4">Uncharacterized protein</fullName>
    </submittedName>
</protein>
<evidence type="ECO:0000256" key="2">
    <source>
        <dbReference type="SAM" id="MobiDB-lite"/>
    </source>
</evidence>
<name>A0A917EA10_9HYPH</name>
<dbReference type="AlphaFoldDB" id="A0A917EA10"/>
<evidence type="ECO:0000256" key="3">
    <source>
        <dbReference type="SAM" id="Phobius"/>
    </source>
</evidence>
<comment type="caution">
    <text evidence="4">The sequence shown here is derived from an EMBL/GenBank/DDBJ whole genome shotgun (WGS) entry which is preliminary data.</text>
</comment>
<sequence length="154" mass="16701">MIGAFKALGDLAKVIIGFLGGCLLAWAATYAYASWRMVPEAKEAGALEERLAWTEEQNRARAKLEADRQAAQSRVDEIERAYHERDQARQADMAELEEALAAERTNATPIPTPSPGAPCSCRPAVSRGVSERLQNIGRAAAPRDRPAGAQAPMR</sequence>
<feature type="region of interest" description="Disordered" evidence="2">
    <location>
        <begin position="98"/>
        <end position="154"/>
    </location>
</feature>
<accession>A0A917EA10</accession>
<evidence type="ECO:0000313" key="4">
    <source>
        <dbReference type="EMBL" id="GGE18028.1"/>
    </source>
</evidence>
<keyword evidence="1" id="KW-0175">Coiled coil</keyword>
<dbReference type="Proteomes" id="UP000644699">
    <property type="component" value="Unassembled WGS sequence"/>
</dbReference>
<keyword evidence="3" id="KW-0812">Transmembrane</keyword>
<gene>
    <name evidence="4" type="ORF">GCM10011390_41500</name>
</gene>
<proteinExistence type="predicted"/>
<organism evidence="4 5">
    <name type="scientific">Aureimonas endophytica</name>
    <dbReference type="NCBI Taxonomy" id="2027858"/>
    <lineage>
        <taxon>Bacteria</taxon>
        <taxon>Pseudomonadati</taxon>
        <taxon>Pseudomonadota</taxon>
        <taxon>Alphaproteobacteria</taxon>
        <taxon>Hyphomicrobiales</taxon>
        <taxon>Aurantimonadaceae</taxon>
        <taxon>Aureimonas</taxon>
    </lineage>
</organism>
<dbReference type="RefSeq" id="WP_188911906.1">
    <property type="nucleotide sequence ID" value="NZ_BMIQ01000008.1"/>
</dbReference>
<feature type="transmembrane region" description="Helical" evidence="3">
    <location>
        <begin position="12"/>
        <end position="33"/>
    </location>
</feature>
<reference evidence="4" key="2">
    <citation type="submission" date="2020-09" db="EMBL/GenBank/DDBJ databases">
        <authorList>
            <person name="Sun Q."/>
            <person name="Zhou Y."/>
        </authorList>
    </citation>
    <scope>NUCLEOTIDE SEQUENCE</scope>
    <source>
        <strain evidence="4">CGMCC 1.15367</strain>
    </source>
</reference>
<evidence type="ECO:0000313" key="5">
    <source>
        <dbReference type="Proteomes" id="UP000644699"/>
    </source>
</evidence>
<evidence type="ECO:0000256" key="1">
    <source>
        <dbReference type="SAM" id="Coils"/>
    </source>
</evidence>
<dbReference type="EMBL" id="BMIQ01000008">
    <property type="protein sequence ID" value="GGE18028.1"/>
    <property type="molecule type" value="Genomic_DNA"/>
</dbReference>
<keyword evidence="3" id="KW-0472">Membrane</keyword>
<keyword evidence="3" id="KW-1133">Transmembrane helix</keyword>
<reference evidence="4" key="1">
    <citation type="journal article" date="2014" name="Int. J. Syst. Evol. Microbiol.">
        <title>Complete genome sequence of Corynebacterium casei LMG S-19264T (=DSM 44701T), isolated from a smear-ripened cheese.</title>
        <authorList>
            <consortium name="US DOE Joint Genome Institute (JGI-PGF)"/>
            <person name="Walter F."/>
            <person name="Albersmeier A."/>
            <person name="Kalinowski J."/>
            <person name="Ruckert C."/>
        </authorList>
    </citation>
    <scope>NUCLEOTIDE SEQUENCE</scope>
    <source>
        <strain evidence="4">CGMCC 1.15367</strain>
    </source>
</reference>
<feature type="coiled-coil region" evidence="1">
    <location>
        <begin position="54"/>
        <end position="81"/>
    </location>
</feature>